<dbReference type="RefSeq" id="WP_092349083.1">
    <property type="nucleotide sequence ID" value="NZ_FNQN01000007.1"/>
</dbReference>
<evidence type="ECO:0000256" key="1">
    <source>
        <dbReference type="SAM" id="MobiDB-lite"/>
    </source>
</evidence>
<dbReference type="OrthoDB" id="9823798at2"/>
<evidence type="ECO:0000256" key="2">
    <source>
        <dbReference type="SAM" id="SignalP"/>
    </source>
</evidence>
<evidence type="ECO:0000313" key="3">
    <source>
        <dbReference type="EMBL" id="SEA57272.1"/>
    </source>
</evidence>
<feature type="compositionally biased region" description="Basic and acidic residues" evidence="1">
    <location>
        <begin position="498"/>
        <end position="515"/>
    </location>
</feature>
<dbReference type="AlphaFoldDB" id="A0A1H4CB18"/>
<keyword evidence="2" id="KW-0732">Signal</keyword>
<feature type="region of interest" description="Disordered" evidence="1">
    <location>
        <begin position="498"/>
        <end position="523"/>
    </location>
</feature>
<dbReference type="Proteomes" id="UP000199409">
    <property type="component" value="Unassembled WGS sequence"/>
</dbReference>
<feature type="signal peptide" evidence="2">
    <location>
        <begin position="1"/>
        <end position="25"/>
    </location>
</feature>
<reference evidence="3 4" key="1">
    <citation type="submission" date="2016-10" db="EMBL/GenBank/DDBJ databases">
        <authorList>
            <person name="de Groot N.N."/>
        </authorList>
    </citation>
    <scope>NUCLEOTIDE SEQUENCE [LARGE SCALE GENOMIC DNA]</scope>
    <source>
        <strain evidence="3 4">DSM 7343</strain>
    </source>
</reference>
<organism evidence="3 4">
    <name type="scientific">Desulfuromusa kysingii</name>
    <dbReference type="NCBI Taxonomy" id="37625"/>
    <lineage>
        <taxon>Bacteria</taxon>
        <taxon>Pseudomonadati</taxon>
        <taxon>Thermodesulfobacteriota</taxon>
        <taxon>Desulfuromonadia</taxon>
        <taxon>Desulfuromonadales</taxon>
        <taxon>Geopsychrobacteraceae</taxon>
        <taxon>Desulfuromusa</taxon>
    </lineage>
</organism>
<protein>
    <recommendedName>
        <fullName evidence="5">TIGR03016 family PEP-CTERM system-associated outer membrane protein</fullName>
    </recommendedName>
</protein>
<evidence type="ECO:0000313" key="4">
    <source>
        <dbReference type="Proteomes" id="UP000199409"/>
    </source>
</evidence>
<name>A0A1H4CB18_9BACT</name>
<sequence>MVNTTKCLLLIPLIYTFVLSGFSFAADPTSAQSWQVRGRSETMLEWQDVSGNAASTLDEGTTWRQELSIAIQKQTEAARVGLDLRGRATNNEQVDNRDARLMYLHGFYRTEKLHLELGDVAASSNPMVLSTSAKGAKLAYQIGDRDSGWDLGLIGGLQKASWEEVYDSTADDSVDRYVAGMHSTWNHAPAQSIGAAISFVKDDSATADQGGVLAMDTAEAKTAGVNWNWRFNRYLSIRGETAYNQSDLNTRDNEDDEDAGAIRVKVYTKPIPRSLRVNFTYERFDTDFKPVIASAAADRERFENDTEWMINREFKARLTLKHSQDNLDGGLGDTLFTRDAALYLTYRPDWMKRGDFGLRLQGKRNSGRGSDQNMQVMSIDFNNRPKSGWRYGSSYILTLIDDNAEGAENQQINTVRGTLGWKKRLADDHLVRATLTLDGNFINKNSGDQVGLGGRIDCGYDAGDLWSMDLFASTKNNGNDAAADTQYINYQFRADYHPGSDRSKSIRLSAERREYESDETTTDQDYQEHLVKLAYLFSF</sequence>
<accession>A0A1H4CB18</accession>
<evidence type="ECO:0008006" key="5">
    <source>
        <dbReference type="Google" id="ProtNLM"/>
    </source>
</evidence>
<gene>
    <name evidence="3" type="ORF">SAMN05660420_02517</name>
</gene>
<dbReference type="EMBL" id="FNQN01000007">
    <property type="protein sequence ID" value="SEA57272.1"/>
    <property type="molecule type" value="Genomic_DNA"/>
</dbReference>
<proteinExistence type="predicted"/>
<feature type="chain" id="PRO_5011673773" description="TIGR03016 family PEP-CTERM system-associated outer membrane protein" evidence="2">
    <location>
        <begin position="26"/>
        <end position="539"/>
    </location>
</feature>
<keyword evidence="4" id="KW-1185">Reference proteome</keyword>
<dbReference type="STRING" id="37625.SAMN05660420_02517"/>